<feature type="region of interest" description="Disordered" evidence="1">
    <location>
        <begin position="88"/>
        <end position="110"/>
    </location>
</feature>
<comment type="caution">
    <text evidence="2">The sequence shown here is derived from an EMBL/GenBank/DDBJ whole genome shotgun (WGS) entry which is preliminary data.</text>
</comment>
<evidence type="ECO:0000256" key="1">
    <source>
        <dbReference type="SAM" id="MobiDB-lite"/>
    </source>
</evidence>
<name>A0ABS8BE18_9ACTN</name>
<evidence type="ECO:0000313" key="2">
    <source>
        <dbReference type="EMBL" id="MCB5182865.1"/>
    </source>
</evidence>
<keyword evidence="3" id="KW-1185">Reference proteome</keyword>
<sequence>MDTTRCTAAHDEDPTPCIGPKDAVTIVDKLGTAVPACENHGATLLASLYDGRAEPGTVPGAATRVFAAADTTHPFPWLADALRTEPGQLSNAANRAADQDVDADAPRDPKELEERLEAEAAEYEIEPDLFPPHLWTNDR</sequence>
<protein>
    <submittedName>
        <fullName evidence="2">Uncharacterized protein</fullName>
    </submittedName>
</protein>
<dbReference type="RefSeq" id="WP_226730041.1">
    <property type="nucleotide sequence ID" value="NZ_JAJAUY010000155.1"/>
</dbReference>
<reference evidence="2 3" key="1">
    <citation type="submission" date="2021-10" db="EMBL/GenBank/DDBJ databases">
        <title>Streptomyces sp. strain SMC 277, a novel streptomycete isolated from soil.</title>
        <authorList>
            <person name="Chanama M."/>
        </authorList>
    </citation>
    <scope>NUCLEOTIDE SEQUENCE [LARGE SCALE GENOMIC DNA]</scope>
    <source>
        <strain evidence="2 3">SMC 277</strain>
    </source>
</reference>
<gene>
    <name evidence="2" type="ORF">LG632_26340</name>
</gene>
<dbReference type="Proteomes" id="UP001199054">
    <property type="component" value="Unassembled WGS sequence"/>
</dbReference>
<evidence type="ECO:0000313" key="3">
    <source>
        <dbReference type="Proteomes" id="UP001199054"/>
    </source>
</evidence>
<organism evidence="2 3">
    <name type="scientific">Streptomyces antimicrobicus</name>
    <dbReference type="NCBI Taxonomy" id="2883108"/>
    <lineage>
        <taxon>Bacteria</taxon>
        <taxon>Bacillati</taxon>
        <taxon>Actinomycetota</taxon>
        <taxon>Actinomycetes</taxon>
        <taxon>Kitasatosporales</taxon>
        <taxon>Streptomycetaceae</taxon>
        <taxon>Streptomyces</taxon>
    </lineage>
</organism>
<accession>A0ABS8BE18</accession>
<proteinExistence type="predicted"/>
<dbReference type="EMBL" id="JAJAUY010000155">
    <property type="protein sequence ID" value="MCB5182865.1"/>
    <property type="molecule type" value="Genomic_DNA"/>
</dbReference>